<keyword evidence="9" id="KW-1185">Reference proteome</keyword>
<dbReference type="Pfam" id="PF02485">
    <property type="entry name" value="Branch"/>
    <property type="match status" value="1"/>
</dbReference>
<dbReference type="InterPro" id="IPR044174">
    <property type="entry name" value="BC10-like"/>
</dbReference>
<evidence type="ECO:0000256" key="2">
    <source>
        <dbReference type="ARBA" id="ARBA00022676"/>
    </source>
</evidence>
<evidence type="ECO:0000256" key="6">
    <source>
        <dbReference type="SAM" id="MobiDB-lite"/>
    </source>
</evidence>
<dbReference type="Proteomes" id="UP000030645">
    <property type="component" value="Unassembled WGS sequence"/>
</dbReference>
<evidence type="ECO:0000313" key="8">
    <source>
        <dbReference type="EMBL" id="EXC20501.1"/>
    </source>
</evidence>
<keyword evidence="7" id="KW-0812">Transmembrane</keyword>
<evidence type="ECO:0000256" key="7">
    <source>
        <dbReference type="SAM" id="Phobius"/>
    </source>
</evidence>
<feature type="region of interest" description="Disordered" evidence="6">
    <location>
        <begin position="63"/>
        <end position="97"/>
    </location>
</feature>
<dbReference type="PANTHER" id="PTHR31042:SF77">
    <property type="entry name" value="GLYCOSYLTRANSFERASE"/>
    <property type="match status" value="1"/>
</dbReference>
<evidence type="ECO:0000313" key="9">
    <source>
        <dbReference type="Proteomes" id="UP000030645"/>
    </source>
</evidence>
<dbReference type="PANTHER" id="PTHR31042">
    <property type="entry name" value="CORE-2/I-BRANCHING BETA-1,6-N-ACETYLGLUCOSAMINYLTRANSFERASE FAMILY PROTEIN-RELATED"/>
    <property type="match status" value="1"/>
</dbReference>
<feature type="compositionally biased region" description="Low complexity" evidence="6">
    <location>
        <begin position="63"/>
        <end position="83"/>
    </location>
</feature>
<accession>W9S8W2</accession>
<dbReference type="InterPro" id="IPR003406">
    <property type="entry name" value="Glyco_trans_14"/>
</dbReference>
<name>W9S8W2_9ROSA</name>
<feature type="compositionally biased region" description="Polar residues" evidence="6">
    <location>
        <begin position="84"/>
        <end position="97"/>
    </location>
</feature>
<feature type="transmembrane region" description="Helical" evidence="7">
    <location>
        <begin position="26"/>
        <end position="46"/>
    </location>
</feature>
<evidence type="ECO:0000256" key="5">
    <source>
        <dbReference type="ARBA" id="ARBA00023180"/>
    </source>
</evidence>
<sequence>MQGELEQRPLQSATKSFYSHLQINHFLYLLLFVIGLSLGVIASLCFQSFPFISSRDSLYSFSPSQEPETSSSSSSSSSSWSSTDLARTNGTKHSNDTNVSLKEQNVLIMHDMNDEELLRRASMVPRVQDQHVRPKVAFMFLTKGPLPLAPLWEKFFQGHEGFYSIYVHSHPSFNDTMPESSVFYGRRIPSQPVYWGSITMIDAERRLLANALLDLSNQRFVLLSESCIPLFNFTAIYSYLINSNLSFLGSFDDPRSPGRGRYNPQMQPHIKLSDWRKGAQWFELHRDLAVRVLSDRKFYPLFRDLCRPACYSDEHYLPTLVNILYGESNANRSVTWVDWSRGGPHPGRFGWGDVTDEFLNRIRFGSKCLYNGNETSMCFLFARKFLPNALEPLLRVSPVLLGFDP</sequence>
<dbReference type="AlphaFoldDB" id="W9S8W2"/>
<keyword evidence="3" id="KW-0808">Transferase</keyword>
<evidence type="ECO:0000256" key="4">
    <source>
        <dbReference type="ARBA" id="ARBA00023136"/>
    </source>
</evidence>
<dbReference type="GO" id="GO:0016020">
    <property type="term" value="C:membrane"/>
    <property type="evidence" value="ECO:0007669"/>
    <property type="project" value="UniProtKB-SubCell"/>
</dbReference>
<evidence type="ECO:0000256" key="1">
    <source>
        <dbReference type="ARBA" id="ARBA00004606"/>
    </source>
</evidence>
<evidence type="ECO:0008006" key="10">
    <source>
        <dbReference type="Google" id="ProtNLM"/>
    </source>
</evidence>
<protein>
    <recommendedName>
        <fullName evidence="10">Core-2/I-branching beta-1,6-N-acetylglucosaminyltransferase family protein</fullName>
    </recommendedName>
</protein>
<dbReference type="OrthoDB" id="191334at2759"/>
<evidence type="ECO:0000256" key="3">
    <source>
        <dbReference type="ARBA" id="ARBA00022679"/>
    </source>
</evidence>
<proteinExistence type="predicted"/>
<comment type="subcellular location">
    <subcellularLocation>
        <location evidence="1">Membrane</location>
        <topology evidence="1">Single-pass type II membrane protein</topology>
    </subcellularLocation>
</comment>
<keyword evidence="2" id="KW-0328">Glycosyltransferase</keyword>
<reference evidence="9" key="1">
    <citation type="submission" date="2013-01" db="EMBL/GenBank/DDBJ databases">
        <title>Draft Genome Sequence of a Mulberry Tree, Morus notabilis C.K. Schneid.</title>
        <authorList>
            <person name="He N."/>
            <person name="Zhao S."/>
        </authorList>
    </citation>
    <scope>NUCLEOTIDE SEQUENCE</scope>
</reference>
<gene>
    <name evidence="8" type="ORF">L484_027054</name>
</gene>
<dbReference type="KEGG" id="mnt:21409682"/>
<keyword evidence="4 7" id="KW-0472">Membrane</keyword>
<dbReference type="GO" id="GO:0016757">
    <property type="term" value="F:glycosyltransferase activity"/>
    <property type="evidence" value="ECO:0007669"/>
    <property type="project" value="UniProtKB-KW"/>
</dbReference>
<dbReference type="eggNOG" id="ENOG502QURV">
    <property type="taxonomic scope" value="Eukaryota"/>
</dbReference>
<keyword evidence="5" id="KW-0325">Glycoprotein</keyword>
<keyword evidence="7" id="KW-1133">Transmembrane helix</keyword>
<organism evidence="8 9">
    <name type="scientific">Morus notabilis</name>
    <dbReference type="NCBI Taxonomy" id="981085"/>
    <lineage>
        <taxon>Eukaryota</taxon>
        <taxon>Viridiplantae</taxon>
        <taxon>Streptophyta</taxon>
        <taxon>Embryophyta</taxon>
        <taxon>Tracheophyta</taxon>
        <taxon>Spermatophyta</taxon>
        <taxon>Magnoliopsida</taxon>
        <taxon>eudicotyledons</taxon>
        <taxon>Gunneridae</taxon>
        <taxon>Pentapetalae</taxon>
        <taxon>rosids</taxon>
        <taxon>fabids</taxon>
        <taxon>Rosales</taxon>
        <taxon>Moraceae</taxon>
        <taxon>Moreae</taxon>
        <taxon>Morus</taxon>
    </lineage>
</organism>
<dbReference type="EMBL" id="KE345919">
    <property type="protein sequence ID" value="EXC20501.1"/>
    <property type="molecule type" value="Genomic_DNA"/>
</dbReference>